<dbReference type="Proteomes" id="UP000799437">
    <property type="component" value="Unassembled WGS sequence"/>
</dbReference>
<dbReference type="GeneID" id="54481659"/>
<dbReference type="GO" id="GO:0009249">
    <property type="term" value="P:protein lipoylation"/>
    <property type="evidence" value="ECO:0007669"/>
    <property type="project" value="InterPro"/>
</dbReference>
<feature type="region of interest" description="Disordered" evidence="5">
    <location>
        <begin position="171"/>
        <end position="195"/>
    </location>
</feature>
<comment type="pathway">
    <text evidence="2">Protein modification; protein lipoylation via exogenous pathway; protein N(6)-(lipoyl)lysine from lipoate: step 2/2.</text>
</comment>
<dbReference type="GO" id="GO:0017118">
    <property type="term" value="F:lipoyltransferase activity"/>
    <property type="evidence" value="ECO:0007669"/>
    <property type="project" value="TreeGrafter"/>
</dbReference>
<dbReference type="RefSeq" id="XP_033601995.1">
    <property type="nucleotide sequence ID" value="XM_033740605.1"/>
</dbReference>
<protein>
    <recommendedName>
        <fullName evidence="4">Putative lipoate-protein ligase A</fullName>
    </recommendedName>
</protein>
<evidence type="ECO:0000256" key="1">
    <source>
        <dbReference type="ARBA" id="ARBA00003253"/>
    </source>
</evidence>
<dbReference type="InterPro" id="IPR004143">
    <property type="entry name" value="BPL_LPL_catalytic"/>
</dbReference>
<dbReference type="UniPathway" id="UPA00537">
    <property type="reaction ID" value="UER00595"/>
</dbReference>
<evidence type="ECO:0000256" key="4">
    <source>
        <dbReference type="ARBA" id="ARBA00015925"/>
    </source>
</evidence>
<comment type="function">
    <text evidence="1">Catalyzes both the ATP-dependent activation of exogenously supplied lipoate to lipoyl-AMP and the transfer of the activated lipoyl onto the lipoyl domains of lipoate-dependent enzymes.</text>
</comment>
<dbReference type="EMBL" id="ML996569">
    <property type="protein sequence ID" value="KAF2759544.1"/>
    <property type="molecule type" value="Genomic_DNA"/>
</dbReference>
<feature type="domain" description="BPL/LPL catalytic" evidence="6">
    <location>
        <begin position="59"/>
        <end position="286"/>
    </location>
</feature>
<dbReference type="GO" id="GO:0005739">
    <property type="term" value="C:mitochondrion"/>
    <property type="evidence" value="ECO:0007669"/>
    <property type="project" value="TreeGrafter"/>
</dbReference>
<evidence type="ECO:0000256" key="5">
    <source>
        <dbReference type="SAM" id="MobiDB-lite"/>
    </source>
</evidence>
<name>A0A6A6WBX7_9PEZI</name>
<organism evidence="7 8">
    <name type="scientific">Pseudovirgaria hyperparasitica</name>
    <dbReference type="NCBI Taxonomy" id="470096"/>
    <lineage>
        <taxon>Eukaryota</taxon>
        <taxon>Fungi</taxon>
        <taxon>Dikarya</taxon>
        <taxon>Ascomycota</taxon>
        <taxon>Pezizomycotina</taxon>
        <taxon>Dothideomycetes</taxon>
        <taxon>Dothideomycetes incertae sedis</taxon>
        <taxon>Acrospermales</taxon>
        <taxon>Acrospermaceae</taxon>
        <taxon>Pseudovirgaria</taxon>
    </lineage>
</organism>
<dbReference type="Pfam" id="PF21948">
    <property type="entry name" value="LplA-B_cat"/>
    <property type="match status" value="1"/>
</dbReference>
<dbReference type="InterPro" id="IPR004562">
    <property type="entry name" value="LipoylTrfase_LipoateP_Ligase"/>
</dbReference>
<dbReference type="PANTHER" id="PTHR12561">
    <property type="entry name" value="LIPOATE-PROTEIN LIGASE"/>
    <property type="match status" value="1"/>
</dbReference>
<sequence>MARRAIHKASNIFQRVFRRRYACLSERLGDIKHPIQSYRSTSTDPYLNLSIEHHLLQTSHPDTTILFLYINRPCIVIGRNQNPWYEVNLGMLQDSRAGHPEETDAPNIGNVDLVRRRSGGGTVFHDEGNVNWTVICPPSSFTRDRHAEMVVRALRKQGIERARVNERHDIVLDQGARETSSGYQSDPSDLHTTPYSHASQAFSRPLKVSGSAYKLTRLRALHHGTCLLQSPNLHAIPRYLRSPVKPYIKTRGVESVSSPVTNIGLSTDIFAAMVQQQFAEMYGADRLEHVQIGKEQLHLSDVRKGYDELRTPDWTYCQTPQFTLSTVPESVALNPRAMPHQVTVSVKHGTILDIDVHSNSQELLREAATIPRVKLTELRQKLQMSKSASGTIGHWLTASLAV</sequence>
<comment type="similarity">
    <text evidence="3">Belongs to the LplA family.</text>
</comment>
<dbReference type="InterPro" id="IPR045864">
    <property type="entry name" value="aa-tRNA-synth_II/BPL/LPL"/>
</dbReference>
<accession>A0A6A6WBX7</accession>
<reference evidence="7" key="1">
    <citation type="journal article" date="2020" name="Stud. Mycol.">
        <title>101 Dothideomycetes genomes: a test case for predicting lifestyles and emergence of pathogens.</title>
        <authorList>
            <person name="Haridas S."/>
            <person name="Albert R."/>
            <person name="Binder M."/>
            <person name="Bloem J."/>
            <person name="Labutti K."/>
            <person name="Salamov A."/>
            <person name="Andreopoulos B."/>
            <person name="Baker S."/>
            <person name="Barry K."/>
            <person name="Bills G."/>
            <person name="Bluhm B."/>
            <person name="Cannon C."/>
            <person name="Castanera R."/>
            <person name="Culley D."/>
            <person name="Daum C."/>
            <person name="Ezra D."/>
            <person name="Gonzalez J."/>
            <person name="Henrissat B."/>
            <person name="Kuo A."/>
            <person name="Liang C."/>
            <person name="Lipzen A."/>
            <person name="Lutzoni F."/>
            <person name="Magnuson J."/>
            <person name="Mondo S."/>
            <person name="Nolan M."/>
            <person name="Ohm R."/>
            <person name="Pangilinan J."/>
            <person name="Park H.-J."/>
            <person name="Ramirez L."/>
            <person name="Alfaro M."/>
            <person name="Sun H."/>
            <person name="Tritt A."/>
            <person name="Yoshinaga Y."/>
            <person name="Zwiers L.-H."/>
            <person name="Turgeon B."/>
            <person name="Goodwin S."/>
            <person name="Spatafora J."/>
            <person name="Crous P."/>
            <person name="Grigoriev I."/>
        </authorList>
    </citation>
    <scope>NUCLEOTIDE SEQUENCE</scope>
    <source>
        <strain evidence="7">CBS 121739</strain>
    </source>
</reference>
<evidence type="ECO:0000259" key="6">
    <source>
        <dbReference type="PROSITE" id="PS51733"/>
    </source>
</evidence>
<dbReference type="AlphaFoldDB" id="A0A6A6WBX7"/>
<dbReference type="PANTHER" id="PTHR12561:SF3">
    <property type="entry name" value="LIPOYLTRANSFERASE 1, MITOCHONDRIAL"/>
    <property type="match status" value="1"/>
</dbReference>
<keyword evidence="8" id="KW-1185">Reference proteome</keyword>
<evidence type="ECO:0000256" key="2">
    <source>
        <dbReference type="ARBA" id="ARBA00005085"/>
    </source>
</evidence>
<feature type="compositionally biased region" description="Polar residues" evidence="5">
    <location>
        <begin position="177"/>
        <end position="195"/>
    </location>
</feature>
<evidence type="ECO:0000313" key="7">
    <source>
        <dbReference type="EMBL" id="KAF2759544.1"/>
    </source>
</evidence>
<dbReference type="Gene3D" id="3.30.930.10">
    <property type="entry name" value="Bira Bifunctional Protein, Domain 2"/>
    <property type="match status" value="1"/>
</dbReference>
<dbReference type="OrthoDB" id="201621at2759"/>
<dbReference type="Gene3D" id="3.30.390.50">
    <property type="entry name" value="CO dehydrogenase flavoprotein, C-terminal domain"/>
    <property type="match status" value="1"/>
</dbReference>
<evidence type="ECO:0000313" key="8">
    <source>
        <dbReference type="Proteomes" id="UP000799437"/>
    </source>
</evidence>
<gene>
    <name evidence="7" type="ORF">EJ05DRAFT_301767</name>
</gene>
<proteinExistence type="inferred from homology"/>
<dbReference type="CDD" id="cd16443">
    <property type="entry name" value="LplA"/>
    <property type="match status" value="1"/>
</dbReference>
<dbReference type="SUPFAM" id="SSF55681">
    <property type="entry name" value="Class II aaRS and biotin synthetases"/>
    <property type="match status" value="1"/>
</dbReference>
<evidence type="ECO:0000256" key="3">
    <source>
        <dbReference type="ARBA" id="ARBA00008242"/>
    </source>
</evidence>
<dbReference type="PROSITE" id="PS51733">
    <property type="entry name" value="BPL_LPL_CATALYTIC"/>
    <property type="match status" value="1"/>
</dbReference>